<dbReference type="Proteomes" id="UP000001396">
    <property type="component" value="Unassembled WGS sequence"/>
</dbReference>
<name>D3BGL1_HETP5</name>
<dbReference type="STRING" id="670386.D3BGL1"/>
<evidence type="ECO:0000313" key="9">
    <source>
        <dbReference type="EMBL" id="EFA79245.1"/>
    </source>
</evidence>
<evidence type="ECO:0000259" key="8">
    <source>
        <dbReference type="SMART" id="SM00576"/>
    </source>
</evidence>
<keyword evidence="6" id="KW-0539">Nucleus</keyword>
<evidence type="ECO:0000256" key="5">
    <source>
        <dbReference type="ARBA" id="ARBA00023163"/>
    </source>
</evidence>
<feature type="region of interest" description="Disordered" evidence="7">
    <location>
        <begin position="216"/>
        <end position="347"/>
    </location>
</feature>
<accession>D3BGL1</accession>
<protein>
    <recommendedName>
        <fullName evidence="3">Transcription initiation factor TFIID subunit 8</fullName>
    </recommendedName>
</protein>
<feature type="compositionally biased region" description="Low complexity" evidence="7">
    <location>
        <begin position="125"/>
        <end position="145"/>
    </location>
</feature>
<dbReference type="GO" id="GO:0005669">
    <property type="term" value="C:transcription factor TFIID complex"/>
    <property type="evidence" value="ECO:0007669"/>
    <property type="project" value="InterPro"/>
</dbReference>
<feature type="compositionally biased region" description="Low complexity" evidence="7">
    <location>
        <begin position="309"/>
        <end position="321"/>
    </location>
</feature>
<organism evidence="9 10">
    <name type="scientific">Heterostelium pallidum (strain ATCC 26659 / Pp 5 / PN500)</name>
    <name type="common">Cellular slime mold</name>
    <name type="synonym">Polysphondylium pallidum</name>
    <dbReference type="NCBI Taxonomy" id="670386"/>
    <lineage>
        <taxon>Eukaryota</taxon>
        <taxon>Amoebozoa</taxon>
        <taxon>Evosea</taxon>
        <taxon>Eumycetozoa</taxon>
        <taxon>Dictyostelia</taxon>
        <taxon>Acytosteliales</taxon>
        <taxon>Acytosteliaceae</taxon>
        <taxon>Heterostelium</taxon>
    </lineage>
</organism>
<feature type="compositionally biased region" description="Low complexity" evidence="7">
    <location>
        <begin position="152"/>
        <end position="184"/>
    </location>
</feature>
<feature type="compositionally biased region" description="Basic residues" evidence="7">
    <location>
        <begin position="218"/>
        <end position="227"/>
    </location>
</feature>
<sequence length="439" mass="49670">MSDAYARALCRVVVAQITRGYRFSAISQSACEALTDIIGLYVEEIGSRAHQYCELASRTECNFHDVHEAFLDMSIDMNELHKFLIQAEEIPFARTIPPFPLSAQKITEAQQQQQQKQLTTTINNINTSTSSTTSNLNNNNNNNNNNKEENEQSSSSTTTTTTNNNSNNNSQTNTQQQTSTQQQELPPHIPSFLPSFPDKHTYAKTPLFGEVVTDSHTLKKTKSKQKRKIEQTLTKLSTITTPQPITSYDMKDQPRQSSRKSKKDRNGHHRSDRNRDRDRERERDTNGNTNGNGNGNGTTGDEVIMDDINNNNNNNNQNGNNVAKEDEQQQQQQQQQINTPTPLHDINTSFYIKHDDDLKKIEDVPTRRALLSEEDNERVKKKLKCERILSMTHENTSSSLNSAANSSLAAGNINDEDQKENSKQNSSNSKDIILEREKI</sequence>
<feature type="compositionally biased region" description="Polar residues" evidence="7">
    <location>
        <begin position="231"/>
        <end position="246"/>
    </location>
</feature>
<dbReference type="EMBL" id="ADBJ01000035">
    <property type="protein sequence ID" value="EFA79245.1"/>
    <property type="molecule type" value="Genomic_DNA"/>
</dbReference>
<proteinExistence type="inferred from homology"/>
<dbReference type="RefSeq" id="XP_020431366.1">
    <property type="nucleotide sequence ID" value="XM_020578497.1"/>
</dbReference>
<dbReference type="Pfam" id="PF07524">
    <property type="entry name" value="Bromo_TP"/>
    <property type="match status" value="1"/>
</dbReference>
<feature type="compositionally biased region" description="Basic residues" evidence="7">
    <location>
        <begin position="257"/>
        <end position="272"/>
    </location>
</feature>
<comment type="subcellular location">
    <subcellularLocation>
        <location evidence="1">Nucleus</location>
    </subcellularLocation>
</comment>
<reference evidence="9 10" key="1">
    <citation type="journal article" date="2011" name="Genome Res.">
        <title>Phylogeny-wide analysis of social amoeba genomes highlights ancient origins for complex intercellular communication.</title>
        <authorList>
            <person name="Heidel A.J."/>
            <person name="Lawal H.M."/>
            <person name="Felder M."/>
            <person name="Schilde C."/>
            <person name="Helps N.R."/>
            <person name="Tunggal B."/>
            <person name="Rivero F."/>
            <person name="John U."/>
            <person name="Schleicher M."/>
            <person name="Eichinger L."/>
            <person name="Platzer M."/>
            <person name="Noegel A.A."/>
            <person name="Schaap P."/>
            <person name="Gloeckner G."/>
        </authorList>
    </citation>
    <scope>NUCLEOTIDE SEQUENCE [LARGE SCALE GENOMIC DNA]</scope>
    <source>
        <strain evidence="10">ATCC 26659 / Pp 5 / PN500</strain>
    </source>
</reference>
<dbReference type="Pfam" id="PF10406">
    <property type="entry name" value="TAF8_C"/>
    <property type="match status" value="1"/>
</dbReference>
<dbReference type="AlphaFoldDB" id="D3BGL1"/>
<dbReference type="InterPro" id="IPR009072">
    <property type="entry name" value="Histone-fold"/>
</dbReference>
<feature type="compositionally biased region" description="Basic and acidic residues" evidence="7">
    <location>
        <begin position="273"/>
        <end position="285"/>
    </location>
</feature>
<feature type="domain" description="Bromodomain associated" evidence="8">
    <location>
        <begin position="3"/>
        <end position="79"/>
    </location>
</feature>
<dbReference type="GO" id="GO:0046982">
    <property type="term" value="F:protein heterodimerization activity"/>
    <property type="evidence" value="ECO:0007669"/>
    <property type="project" value="InterPro"/>
</dbReference>
<dbReference type="PANTHER" id="PTHR46338:SF1">
    <property type="entry name" value="TRANSCRIPTION INITIATION FACTOR TFIID SUBUNIT 8"/>
    <property type="match status" value="1"/>
</dbReference>
<dbReference type="SMART" id="SM00576">
    <property type="entry name" value="BTP"/>
    <property type="match status" value="1"/>
</dbReference>
<dbReference type="InterPro" id="IPR019473">
    <property type="entry name" value="TFIID_su8_C"/>
</dbReference>
<dbReference type="CDD" id="cd08049">
    <property type="entry name" value="TAF8"/>
    <property type="match status" value="1"/>
</dbReference>
<dbReference type="OMA" id="SCRTDSN"/>
<comment type="similarity">
    <text evidence="2">Belongs to the TAF8 family.</text>
</comment>
<evidence type="ECO:0000256" key="2">
    <source>
        <dbReference type="ARBA" id="ARBA00008767"/>
    </source>
</evidence>
<feature type="compositionally biased region" description="Low complexity" evidence="7">
    <location>
        <begin position="397"/>
        <end position="410"/>
    </location>
</feature>
<evidence type="ECO:0000313" key="10">
    <source>
        <dbReference type="Proteomes" id="UP000001396"/>
    </source>
</evidence>
<evidence type="ECO:0000256" key="1">
    <source>
        <dbReference type="ARBA" id="ARBA00004123"/>
    </source>
</evidence>
<dbReference type="SUPFAM" id="SSF47113">
    <property type="entry name" value="Histone-fold"/>
    <property type="match status" value="1"/>
</dbReference>
<keyword evidence="4" id="KW-0805">Transcription regulation</keyword>
<evidence type="ECO:0000256" key="6">
    <source>
        <dbReference type="ARBA" id="ARBA00023242"/>
    </source>
</evidence>
<dbReference type="Gene3D" id="1.10.20.10">
    <property type="entry name" value="Histone, subunit A"/>
    <property type="match status" value="1"/>
</dbReference>
<evidence type="ECO:0000256" key="7">
    <source>
        <dbReference type="SAM" id="MobiDB-lite"/>
    </source>
</evidence>
<dbReference type="InterPro" id="IPR037818">
    <property type="entry name" value="TAF8"/>
</dbReference>
<evidence type="ECO:0000256" key="3">
    <source>
        <dbReference type="ARBA" id="ARBA00017307"/>
    </source>
</evidence>
<keyword evidence="5" id="KW-0804">Transcription</keyword>
<feature type="region of interest" description="Disordered" evidence="7">
    <location>
        <begin position="394"/>
        <end position="439"/>
    </location>
</feature>
<feature type="compositionally biased region" description="Polar residues" evidence="7">
    <location>
        <begin position="337"/>
        <end position="347"/>
    </location>
</feature>
<dbReference type="InParanoid" id="D3BGL1"/>
<gene>
    <name evidence="9" type="ORF">PPL_07663</name>
</gene>
<dbReference type="GeneID" id="31363144"/>
<comment type="caution">
    <text evidence="9">The sequence shown here is derived from an EMBL/GenBank/DDBJ whole genome shotgun (WGS) entry which is preliminary data.</text>
</comment>
<dbReference type="PANTHER" id="PTHR46338">
    <property type="entry name" value="TRANSCRIPTION INITIATION FACTOR TFIID SUBUNIT 8"/>
    <property type="match status" value="1"/>
</dbReference>
<evidence type="ECO:0000256" key="4">
    <source>
        <dbReference type="ARBA" id="ARBA00023015"/>
    </source>
</evidence>
<feature type="region of interest" description="Disordered" evidence="7">
    <location>
        <begin position="125"/>
        <end position="200"/>
    </location>
</feature>
<keyword evidence="10" id="KW-1185">Reference proteome</keyword>
<dbReference type="InterPro" id="IPR006565">
    <property type="entry name" value="BTP"/>
</dbReference>